<dbReference type="Pfam" id="PF17773">
    <property type="entry name" value="UPF0176_N"/>
    <property type="match status" value="1"/>
</dbReference>
<dbReference type="SMART" id="SM00450">
    <property type="entry name" value="RHOD"/>
    <property type="match status" value="1"/>
</dbReference>
<dbReference type="Gene3D" id="3.30.70.100">
    <property type="match status" value="1"/>
</dbReference>
<protein>
    <recommendedName>
        <fullName evidence="1">tRNA uridine(34) hydroxylase</fullName>
        <ecNumber evidence="1">1.14.-.-</ecNumber>
    </recommendedName>
    <alternativeName>
        <fullName evidence="1">tRNA hydroxylation protein O</fullName>
    </alternativeName>
</protein>
<feature type="domain" description="Rhodanese" evidence="2">
    <location>
        <begin position="133"/>
        <end position="228"/>
    </location>
</feature>
<dbReference type="GO" id="GO:0016705">
    <property type="term" value="F:oxidoreductase activity, acting on paired donors, with incorporation or reduction of molecular oxygen"/>
    <property type="evidence" value="ECO:0007669"/>
    <property type="project" value="UniProtKB-UniRule"/>
</dbReference>
<evidence type="ECO:0000313" key="4">
    <source>
        <dbReference type="Proteomes" id="UP000280668"/>
    </source>
</evidence>
<comment type="similarity">
    <text evidence="1">Belongs to the TrhO family.</text>
</comment>
<dbReference type="PANTHER" id="PTHR43268">
    <property type="entry name" value="THIOSULFATE SULFURTRANSFERASE/RHODANESE-LIKE DOMAIN-CONTAINING PROTEIN 2"/>
    <property type="match status" value="1"/>
</dbReference>
<dbReference type="InterPro" id="IPR036873">
    <property type="entry name" value="Rhodanese-like_dom_sf"/>
</dbReference>
<sequence>MSQSRIVLYYKFVPLPDPEAVMLWQRTLCRELGLKGRIIVSEHGINGTVGGEIGAVKQYVKQTRAYRPFHGLEVKWSEGEADQFPRLSVKVRPELVSFGVPDQIQVDENGVVGGGEHLTPEEVHELIDAKKRRGAPVTFFDGRNAMEAQIGRFAGAVVPQVDSTREFVTELDSGKYDHLKDQAVITYCTGGIRCEVLTALMKDRGFAEVYQIDGGIVRYGETYQDAGYWEGELYVFDGRMNTRFSDQAKTLGECVHCGGPTSQFFNCADPGCTTLQLFCANCEHIPESTRCAVCAAAASRALEQGSA</sequence>
<dbReference type="SUPFAM" id="SSF52821">
    <property type="entry name" value="Rhodanese/Cell cycle control phosphatase"/>
    <property type="match status" value="1"/>
</dbReference>
<dbReference type="RefSeq" id="WP_123304210.1">
    <property type="nucleotide sequence ID" value="NZ_RKHK01000001.1"/>
</dbReference>
<dbReference type="InterPro" id="IPR020936">
    <property type="entry name" value="TrhO"/>
</dbReference>
<dbReference type="PANTHER" id="PTHR43268:SF6">
    <property type="entry name" value="THIOSULFATE SULFURTRANSFERASE_RHODANESE-LIKE DOMAIN-CONTAINING PROTEIN 2"/>
    <property type="match status" value="1"/>
</dbReference>
<dbReference type="AlphaFoldDB" id="A0A3N2BF26"/>
<organism evidence="3 4">
    <name type="scientific">Bogoriella caseilytica</name>
    <dbReference type="NCBI Taxonomy" id="56055"/>
    <lineage>
        <taxon>Bacteria</taxon>
        <taxon>Bacillati</taxon>
        <taxon>Actinomycetota</taxon>
        <taxon>Actinomycetes</taxon>
        <taxon>Micrococcales</taxon>
        <taxon>Bogoriellaceae</taxon>
        <taxon>Bogoriella</taxon>
    </lineage>
</organism>
<dbReference type="GO" id="GO:0006400">
    <property type="term" value="P:tRNA modification"/>
    <property type="evidence" value="ECO:0007669"/>
    <property type="project" value="UniProtKB-UniRule"/>
</dbReference>
<dbReference type="InterPro" id="IPR040503">
    <property type="entry name" value="TRHO_N"/>
</dbReference>
<dbReference type="EMBL" id="RKHK01000001">
    <property type="protein sequence ID" value="ROR73835.1"/>
    <property type="molecule type" value="Genomic_DNA"/>
</dbReference>
<evidence type="ECO:0000313" key="3">
    <source>
        <dbReference type="EMBL" id="ROR73835.1"/>
    </source>
</evidence>
<keyword evidence="1" id="KW-0560">Oxidoreductase</keyword>
<dbReference type="OrthoDB" id="9778326at2"/>
<dbReference type="InterPro" id="IPR022111">
    <property type="entry name" value="Rhodanese_C"/>
</dbReference>
<dbReference type="Gene3D" id="3.40.250.10">
    <property type="entry name" value="Rhodanese-like domain"/>
    <property type="match status" value="1"/>
</dbReference>
<dbReference type="NCBIfam" id="NF001134">
    <property type="entry name" value="PRK00142.1-2"/>
    <property type="match status" value="1"/>
</dbReference>
<accession>A0A3N2BF26</accession>
<dbReference type="Pfam" id="PF12368">
    <property type="entry name" value="Rhodanese_C"/>
    <property type="match status" value="1"/>
</dbReference>
<evidence type="ECO:0000259" key="2">
    <source>
        <dbReference type="PROSITE" id="PS50206"/>
    </source>
</evidence>
<comment type="function">
    <text evidence="1">Catalyzes oxygen-dependent 5-hydroxyuridine (ho5U) modification at position 34 in tRNAs.</text>
</comment>
<dbReference type="HAMAP" id="MF_00469">
    <property type="entry name" value="TrhO"/>
    <property type="match status" value="1"/>
</dbReference>
<keyword evidence="1" id="KW-0819">tRNA processing</keyword>
<comment type="caution">
    <text evidence="3">The sequence shown here is derived from an EMBL/GenBank/DDBJ whole genome shotgun (WGS) entry which is preliminary data.</text>
</comment>
<evidence type="ECO:0000256" key="1">
    <source>
        <dbReference type="HAMAP-Rule" id="MF_00469"/>
    </source>
</evidence>
<proteinExistence type="inferred from homology"/>
<gene>
    <name evidence="1" type="primary">trhO</name>
    <name evidence="3" type="ORF">EDD31_2225</name>
</gene>
<keyword evidence="4" id="KW-1185">Reference proteome</keyword>
<comment type="catalytic activity">
    <reaction evidence="1">
        <text>uridine(34) in tRNA + AH2 + O2 = 5-hydroxyuridine(34) in tRNA + A + H2O</text>
        <dbReference type="Rhea" id="RHEA:64224"/>
        <dbReference type="Rhea" id="RHEA-COMP:11727"/>
        <dbReference type="Rhea" id="RHEA-COMP:13381"/>
        <dbReference type="ChEBI" id="CHEBI:13193"/>
        <dbReference type="ChEBI" id="CHEBI:15377"/>
        <dbReference type="ChEBI" id="CHEBI:15379"/>
        <dbReference type="ChEBI" id="CHEBI:17499"/>
        <dbReference type="ChEBI" id="CHEBI:65315"/>
        <dbReference type="ChEBI" id="CHEBI:136877"/>
    </reaction>
</comment>
<dbReference type="PROSITE" id="PS50206">
    <property type="entry name" value="RHODANESE_3"/>
    <property type="match status" value="1"/>
</dbReference>
<dbReference type="Proteomes" id="UP000280668">
    <property type="component" value="Unassembled WGS sequence"/>
</dbReference>
<name>A0A3N2BF26_9MICO</name>
<reference evidence="3 4" key="1">
    <citation type="submission" date="2018-11" db="EMBL/GenBank/DDBJ databases">
        <title>Sequencing the genomes of 1000 actinobacteria strains.</title>
        <authorList>
            <person name="Klenk H.-P."/>
        </authorList>
    </citation>
    <scope>NUCLEOTIDE SEQUENCE [LARGE SCALE GENOMIC DNA]</scope>
    <source>
        <strain evidence="3 4">DSM 11294</strain>
    </source>
</reference>
<dbReference type="Pfam" id="PF00581">
    <property type="entry name" value="Rhodanese"/>
    <property type="match status" value="1"/>
</dbReference>
<dbReference type="EC" id="1.14.-.-" evidence="1"/>
<dbReference type="InterPro" id="IPR001763">
    <property type="entry name" value="Rhodanese-like_dom"/>
</dbReference>